<keyword evidence="2" id="KW-1185">Reference proteome</keyword>
<reference evidence="1" key="1">
    <citation type="submission" date="2021-04" db="EMBL/GenBank/DDBJ databases">
        <title>The complete genome sequence of Caulobacter sp. S6.</title>
        <authorList>
            <person name="Tang Y."/>
            <person name="Ouyang W."/>
            <person name="Liu Q."/>
            <person name="Huang B."/>
            <person name="Guo Z."/>
            <person name="Lei P."/>
        </authorList>
    </citation>
    <scope>NUCLEOTIDE SEQUENCE</scope>
    <source>
        <strain evidence="1">S6</strain>
    </source>
</reference>
<gene>
    <name evidence="1" type="ORF">KCG34_01980</name>
</gene>
<name>A0A975IVE2_9CAUL</name>
<dbReference type="AlphaFoldDB" id="A0A975IVE2"/>
<proteinExistence type="predicted"/>
<accession>A0A975IVE2</accession>
<protein>
    <submittedName>
        <fullName evidence="1">Uncharacterized protein</fullName>
    </submittedName>
</protein>
<evidence type="ECO:0000313" key="1">
    <source>
        <dbReference type="EMBL" id="QUD88680.1"/>
    </source>
</evidence>
<dbReference type="EMBL" id="CP073078">
    <property type="protein sequence ID" value="QUD88680.1"/>
    <property type="molecule type" value="Genomic_DNA"/>
</dbReference>
<dbReference type="KEGG" id="caul:KCG34_01980"/>
<dbReference type="Proteomes" id="UP000676409">
    <property type="component" value="Chromosome"/>
</dbReference>
<evidence type="ECO:0000313" key="2">
    <source>
        <dbReference type="Proteomes" id="UP000676409"/>
    </source>
</evidence>
<dbReference type="RefSeq" id="WP_211938730.1">
    <property type="nucleotide sequence ID" value="NZ_CP073078.1"/>
</dbReference>
<sequence length="99" mass="11093">MIMYSIRARSAKAGSEPAQWAKQVAQLVEKRTGIHTDVATRLAGTQDIVWVTRYDSLAQWEKASHALLEDSEYQGMLKIAQDRGLFVTETVEAALWQGL</sequence>
<organism evidence="1 2">
    <name type="scientific">Phenylobacterium montanum</name>
    <dbReference type="NCBI Taxonomy" id="2823693"/>
    <lineage>
        <taxon>Bacteria</taxon>
        <taxon>Pseudomonadati</taxon>
        <taxon>Pseudomonadota</taxon>
        <taxon>Alphaproteobacteria</taxon>
        <taxon>Caulobacterales</taxon>
        <taxon>Caulobacteraceae</taxon>
        <taxon>Phenylobacterium</taxon>
    </lineage>
</organism>